<dbReference type="EMBL" id="CM027680">
    <property type="protein sequence ID" value="KAG0551545.1"/>
    <property type="molecule type" value="Genomic_DNA"/>
</dbReference>
<organism evidence="1 2">
    <name type="scientific">Sorghum bicolor</name>
    <name type="common">Sorghum</name>
    <name type="synonym">Sorghum vulgare</name>
    <dbReference type="NCBI Taxonomy" id="4558"/>
    <lineage>
        <taxon>Eukaryota</taxon>
        <taxon>Viridiplantae</taxon>
        <taxon>Streptophyta</taxon>
        <taxon>Embryophyta</taxon>
        <taxon>Tracheophyta</taxon>
        <taxon>Spermatophyta</taxon>
        <taxon>Magnoliopsida</taxon>
        <taxon>Liliopsida</taxon>
        <taxon>Poales</taxon>
        <taxon>Poaceae</taxon>
        <taxon>PACMAD clade</taxon>
        <taxon>Panicoideae</taxon>
        <taxon>Andropogonodae</taxon>
        <taxon>Andropogoneae</taxon>
        <taxon>Sorghinae</taxon>
        <taxon>Sorghum</taxon>
    </lineage>
</organism>
<dbReference type="AlphaFoldDB" id="A0A921V1R3"/>
<comment type="caution">
    <text evidence="1">The sequence shown here is derived from an EMBL/GenBank/DDBJ whole genome shotgun (WGS) entry which is preliminary data.</text>
</comment>
<evidence type="ECO:0000313" key="1">
    <source>
        <dbReference type="EMBL" id="KAG0551545.1"/>
    </source>
</evidence>
<reference evidence="1" key="2">
    <citation type="submission" date="2020-10" db="EMBL/GenBank/DDBJ databases">
        <authorList>
            <person name="Cooper E.A."/>
            <person name="Brenton Z.W."/>
            <person name="Flinn B.S."/>
            <person name="Jenkins J."/>
            <person name="Shu S."/>
            <person name="Flowers D."/>
            <person name="Luo F."/>
            <person name="Wang Y."/>
            <person name="Xia P."/>
            <person name="Barry K."/>
            <person name="Daum C."/>
            <person name="Lipzen A."/>
            <person name="Yoshinaga Y."/>
            <person name="Schmutz J."/>
            <person name="Saski C."/>
            <person name="Vermerris W."/>
            <person name="Kresovich S."/>
        </authorList>
    </citation>
    <scope>NUCLEOTIDE SEQUENCE</scope>
</reference>
<sequence length="53" mass="5687">MESLVIQEGSSTPSTSSGIDLHTILSDKEYKLSLGSCVAVGNKQKDKLQTMCQ</sequence>
<gene>
    <name evidence="1" type="ORF">BDA96_01G433300</name>
</gene>
<evidence type="ECO:0000313" key="2">
    <source>
        <dbReference type="Proteomes" id="UP000807115"/>
    </source>
</evidence>
<protein>
    <submittedName>
        <fullName evidence="1">Uncharacterized protein</fullName>
    </submittedName>
</protein>
<reference evidence="1" key="1">
    <citation type="journal article" date="2019" name="BMC Genomics">
        <title>A new reference genome for Sorghum bicolor reveals high levels of sequence similarity between sweet and grain genotypes: implications for the genetics of sugar metabolism.</title>
        <authorList>
            <person name="Cooper E.A."/>
            <person name="Brenton Z.W."/>
            <person name="Flinn B.S."/>
            <person name="Jenkins J."/>
            <person name="Shu S."/>
            <person name="Flowers D."/>
            <person name="Luo F."/>
            <person name="Wang Y."/>
            <person name="Xia P."/>
            <person name="Barry K."/>
            <person name="Daum C."/>
            <person name="Lipzen A."/>
            <person name="Yoshinaga Y."/>
            <person name="Schmutz J."/>
            <person name="Saski C."/>
            <person name="Vermerris W."/>
            <person name="Kresovich S."/>
        </authorList>
    </citation>
    <scope>NUCLEOTIDE SEQUENCE</scope>
</reference>
<name>A0A921V1R3_SORBI</name>
<accession>A0A921V1R3</accession>
<dbReference type="Proteomes" id="UP000807115">
    <property type="component" value="Chromosome 1"/>
</dbReference>
<proteinExistence type="predicted"/>